<dbReference type="Proteomes" id="UP000181897">
    <property type="component" value="Chromosome"/>
</dbReference>
<dbReference type="AlphaFoldDB" id="A0A1J0WHZ1"/>
<dbReference type="GO" id="GO:1904680">
    <property type="term" value="F:peptide transmembrane transporter activity"/>
    <property type="evidence" value="ECO:0007669"/>
    <property type="project" value="TreeGrafter"/>
</dbReference>
<dbReference type="STRING" id="1917485.BOO69_11305"/>
<evidence type="ECO:0000313" key="7">
    <source>
        <dbReference type="Proteomes" id="UP000181897"/>
    </source>
</evidence>
<evidence type="ECO:0000256" key="2">
    <source>
        <dbReference type="ARBA" id="ARBA00005695"/>
    </source>
</evidence>
<dbReference type="GO" id="GO:0030288">
    <property type="term" value="C:outer membrane-bounded periplasmic space"/>
    <property type="evidence" value="ECO:0007669"/>
    <property type="project" value="UniProtKB-ARBA"/>
</dbReference>
<proteinExistence type="inferred from homology"/>
<dbReference type="InterPro" id="IPR039424">
    <property type="entry name" value="SBP_5"/>
</dbReference>
<feature type="chain" id="PRO_5012791718" evidence="4">
    <location>
        <begin position="24"/>
        <end position="526"/>
    </location>
</feature>
<name>A0A1J0WHZ1_9RHOB</name>
<evidence type="ECO:0000256" key="1">
    <source>
        <dbReference type="ARBA" id="ARBA00004418"/>
    </source>
</evidence>
<dbReference type="OrthoDB" id="9803988at2"/>
<comment type="similarity">
    <text evidence="2">Belongs to the bacterial solute-binding protein 5 family.</text>
</comment>
<evidence type="ECO:0000313" key="6">
    <source>
        <dbReference type="EMBL" id="APE43930.1"/>
    </source>
</evidence>
<evidence type="ECO:0000256" key="4">
    <source>
        <dbReference type="SAM" id="SignalP"/>
    </source>
</evidence>
<dbReference type="PROSITE" id="PS01040">
    <property type="entry name" value="SBP_BACTERIAL_5"/>
    <property type="match status" value="1"/>
</dbReference>
<dbReference type="PANTHER" id="PTHR30290">
    <property type="entry name" value="PERIPLASMIC BINDING COMPONENT OF ABC TRANSPORTER"/>
    <property type="match status" value="1"/>
</dbReference>
<dbReference type="Gene3D" id="3.10.105.10">
    <property type="entry name" value="Dipeptide-binding Protein, Domain 3"/>
    <property type="match status" value="1"/>
</dbReference>
<accession>A0A1J0WHZ1</accession>
<dbReference type="EMBL" id="CP018076">
    <property type="protein sequence ID" value="APE43930.1"/>
    <property type="molecule type" value="Genomic_DNA"/>
</dbReference>
<keyword evidence="7" id="KW-1185">Reference proteome</keyword>
<dbReference type="Pfam" id="PF00496">
    <property type="entry name" value="SBP_bac_5"/>
    <property type="match status" value="1"/>
</dbReference>
<feature type="domain" description="Solute-binding protein family 5" evidence="5">
    <location>
        <begin position="72"/>
        <end position="439"/>
    </location>
</feature>
<dbReference type="RefSeq" id="WP_071972268.1">
    <property type="nucleotide sequence ID" value="NZ_CP018076.1"/>
</dbReference>
<sequence>MIKRRTLLGAAAASPLLSLPAFGQSAGSSVLKYVPASNLTILDPVFTPAAVSVTHGYCVFDTLYGVDADQNPQPQMAEGHSVSDDGLEWRITLRDGLKFHDGEPVRAQDCAASLARWAKLDPFGQALGAATESFGHADDKTIVIKLTRPFGPVLDAIGKPHSRPAFMMPERLATTDPQTQITEMVGSGPFRFVADEYVSGDRVVYEKFADYIPREGEAEWTSGGKQVNFDRLEWQIIPDDATAIAAIQAGEVDWLGAVLTDLQPVIEASPDVNLHRTDPYGIMHVVRFNHLIPPFDNVELRRAVLKAVDQVPFLQSVAANPDDREECLALFPCGTPGVEQVGEGIMGSLDVEAAKQAVMDAGYNNEPVVILNPTDISSIHPHGLLIADLLEKIGFNVDLVDTDWGTVVQRRVSKETVENGGWNLAATNWPAISINNPATNATTRGLGESGWWGWYEDAEMEQLVVDWLAAEDPDTAAKLYLDIQNRAIDQVPTLPLGLSYRSGAVRADLQGALQGSVDMFWNIRRG</sequence>
<dbReference type="InterPro" id="IPR000914">
    <property type="entry name" value="SBP_5_dom"/>
</dbReference>
<dbReference type="GO" id="GO:0043190">
    <property type="term" value="C:ATP-binding cassette (ABC) transporter complex"/>
    <property type="evidence" value="ECO:0007669"/>
    <property type="project" value="InterPro"/>
</dbReference>
<dbReference type="KEGG" id="suam:BOO69_11305"/>
<dbReference type="Gene3D" id="3.40.190.10">
    <property type="entry name" value="Periplasmic binding protein-like II"/>
    <property type="match status" value="1"/>
</dbReference>
<organism evidence="6 7">
    <name type="scientific">Sulfitobacter alexandrii</name>
    <dbReference type="NCBI Taxonomy" id="1917485"/>
    <lineage>
        <taxon>Bacteria</taxon>
        <taxon>Pseudomonadati</taxon>
        <taxon>Pseudomonadota</taxon>
        <taxon>Alphaproteobacteria</taxon>
        <taxon>Rhodobacterales</taxon>
        <taxon>Roseobacteraceae</taxon>
        <taxon>Sulfitobacter</taxon>
    </lineage>
</organism>
<evidence type="ECO:0000259" key="5">
    <source>
        <dbReference type="Pfam" id="PF00496"/>
    </source>
</evidence>
<dbReference type="InterPro" id="IPR023765">
    <property type="entry name" value="SBP_5_CS"/>
</dbReference>
<dbReference type="CDD" id="cd08502">
    <property type="entry name" value="PBP2_NikA_DppA_OppA_like_16"/>
    <property type="match status" value="1"/>
</dbReference>
<dbReference type="PANTHER" id="PTHR30290:SF38">
    <property type="entry name" value="D,D-DIPEPTIDE-BINDING PERIPLASMIC PROTEIN DDPA-RELATED"/>
    <property type="match status" value="1"/>
</dbReference>
<dbReference type="InterPro" id="IPR030678">
    <property type="entry name" value="Peptide/Ni-bd"/>
</dbReference>
<feature type="signal peptide" evidence="4">
    <location>
        <begin position="1"/>
        <end position="23"/>
    </location>
</feature>
<comment type="subcellular location">
    <subcellularLocation>
        <location evidence="1">Periplasm</location>
    </subcellularLocation>
</comment>
<reference evidence="6 7" key="1">
    <citation type="submission" date="2016-11" db="EMBL/GenBank/DDBJ databases">
        <title>Complete genome sequence of Sulfitobacter sp. AM1-D1, a toxic bacteria associated with marine dinoflagellate Alexandrium minutum in East China Sea.</title>
        <authorList>
            <person name="Yang Q."/>
            <person name="Zhang X."/>
            <person name="Tian X."/>
        </authorList>
    </citation>
    <scope>NUCLEOTIDE SEQUENCE [LARGE SCALE GENOMIC DNA]</scope>
    <source>
        <strain evidence="6 7">AM1-D1</strain>
    </source>
</reference>
<keyword evidence="3 4" id="KW-0732">Signal</keyword>
<dbReference type="PIRSF" id="PIRSF002741">
    <property type="entry name" value="MppA"/>
    <property type="match status" value="1"/>
</dbReference>
<evidence type="ECO:0000256" key="3">
    <source>
        <dbReference type="ARBA" id="ARBA00022729"/>
    </source>
</evidence>
<dbReference type="GO" id="GO:0015833">
    <property type="term" value="P:peptide transport"/>
    <property type="evidence" value="ECO:0007669"/>
    <property type="project" value="TreeGrafter"/>
</dbReference>
<gene>
    <name evidence="6" type="ORF">BOO69_11305</name>
</gene>
<protein>
    <submittedName>
        <fullName evidence="6">ABC transporter substrate-binding protein</fullName>
    </submittedName>
</protein>
<dbReference type="SUPFAM" id="SSF53850">
    <property type="entry name" value="Periplasmic binding protein-like II"/>
    <property type="match status" value="1"/>
</dbReference>